<organism evidence="1 2">
    <name type="scientific">Bauhinia variegata</name>
    <name type="common">Purple orchid tree</name>
    <name type="synonym">Phanera variegata</name>
    <dbReference type="NCBI Taxonomy" id="167791"/>
    <lineage>
        <taxon>Eukaryota</taxon>
        <taxon>Viridiplantae</taxon>
        <taxon>Streptophyta</taxon>
        <taxon>Embryophyta</taxon>
        <taxon>Tracheophyta</taxon>
        <taxon>Spermatophyta</taxon>
        <taxon>Magnoliopsida</taxon>
        <taxon>eudicotyledons</taxon>
        <taxon>Gunneridae</taxon>
        <taxon>Pentapetalae</taxon>
        <taxon>rosids</taxon>
        <taxon>fabids</taxon>
        <taxon>Fabales</taxon>
        <taxon>Fabaceae</taxon>
        <taxon>Cercidoideae</taxon>
        <taxon>Cercideae</taxon>
        <taxon>Bauhiniinae</taxon>
        <taxon>Bauhinia</taxon>
    </lineage>
</organism>
<keyword evidence="2" id="KW-1185">Reference proteome</keyword>
<dbReference type="EMBL" id="CM039432">
    <property type="protein sequence ID" value="KAI4332375.1"/>
    <property type="molecule type" value="Genomic_DNA"/>
</dbReference>
<evidence type="ECO:0000313" key="2">
    <source>
        <dbReference type="Proteomes" id="UP000828941"/>
    </source>
</evidence>
<protein>
    <submittedName>
        <fullName evidence="1">Uncharacterized protein</fullName>
    </submittedName>
</protein>
<accession>A0ACB9NCE8</accession>
<comment type="caution">
    <text evidence="1">The sequence shown here is derived from an EMBL/GenBank/DDBJ whole genome shotgun (WGS) entry which is preliminary data.</text>
</comment>
<proteinExistence type="predicted"/>
<name>A0ACB9NCE8_BAUVA</name>
<sequence>MGCICSKESSDKGGVDGSEKEKESNKSSLQLVGPAAQFGGGNATNGSVHGMLNGSSQEHLVSAHAPSEVKTKEQVIAGRTTTGSRQHVRGQPVMSKLLSMPHRARGELISAGWPSWLADAAGEAVAGWVPRSADSFEKLYQIGHGTYSNVYKARDLNTGKIVAMKEVRFTIHDVESVRFMAREIYILRKLDHPNVMKLECIIASRRSESLYLVFEYMEHNLAEIEGRLGIKLTEAEIKCYMQQLLLGLEHCHNRGVLHRDIKGSNLLIDNNGILKIGDFGLATIYEPDQEQQLTSRVVTLWYRAPELLLGATEYGAAVDLWSVGCILAELFAGKPIMPGRTEVEQLHKTFRLCGSPTEEYLQKTKLTGPTSFKGRPYKRCVTETFKDFPSSALALVDKLLAIEPQVRGSATSALESEFFTTSPLPCDPSSLPKLPPSKKLDTRRREKEQRRKQAESVKGHGPVSVARGERDAKVPRTPDFNAQGGINVQGKSNPKTCEHRYNPHVKIEPSEGSVRNGYSHSTFTHASAVGKPEIRTKSSRVSGAVAVDLSKSSVVQGKVMSTREPGGGYVPKKNRMHHSGPLVSARGNIEDMLREHETLMQQAFRNARRQGQNQ</sequence>
<evidence type="ECO:0000313" key="1">
    <source>
        <dbReference type="EMBL" id="KAI4332375.1"/>
    </source>
</evidence>
<dbReference type="Proteomes" id="UP000828941">
    <property type="component" value="Chromosome 7"/>
</dbReference>
<reference evidence="1 2" key="1">
    <citation type="journal article" date="2022" name="DNA Res.">
        <title>Chromosomal-level genome assembly of the orchid tree Bauhinia variegata (Leguminosae; Cercidoideae) supports the allotetraploid origin hypothesis of Bauhinia.</title>
        <authorList>
            <person name="Zhong Y."/>
            <person name="Chen Y."/>
            <person name="Zheng D."/>
            <person name="Pang J."/>
            <person name="Liu Y."/>
            <person name="Luo S."/>
            <person name="Meng S."/>
            <person name="Qian L."/>
            <person name="Wei D."/>
            <person name="Dai S."/>
            <person name="Zhou R."/>
        </authorList>
    </citation>
    <scope>NUCLEOTIDE SEQUENCE [LARGE SCALE GENOMIC DNA]</scope>
    <source>
        <strain evidence="1">BV-YZ2020</strain>
    </source>
</reference>
<gene>
    <name evidence="1" type="ORF">L6164_017290</name>
</gene>